<evidence type="ECO:0000256" key="3">
    <source>
        <dbReference type="ARBA" id="ARBA00023163"/>
    </source>
</evidence>
<proteinExistence type="predicted"/>
<comment type="caution">
    <text evidence="6">The sequence shown here is derived from an EMBL/GenBank/DDBJ whole genome shotgun (WGS) entry which is preliminary data.</text>
</comment>
<dbReference type="SUPFAM" id="SSF47413">
    <property type="entry name" value="lambda repressor-like DNA-binding domains"/>
    <property type="match status" value="1"/>
</dbReference>
<evidence type="ECO:0000259" key="5">
    <source>
        <dbReference type="PROSITE" id="PS50943"/>
    </source>
</evidence>
<dbReference type="PANTHER" id="PTHR30146:SF109">
    <property type="entry name" value="HTH-TYPE TRANSCRIPTIONAL REGULATOR GALS"/>
    <property type="match status" value="1"/>
</dbReference>
<protein>
    <submittedName>
        <fullName evidence="6">LacI family transcriptional regulator</fullName>
    </submittedName>
</protein>
<feature type="domain" description="HTH lacI-type" evidence="4">
    <location>
        <begin position="12"/>
        <end position="66"/>
    </location>
</feature>
<organism evidence="6 7">
    <name type="scientific">Lacisediminihabitans profunda</name>
    <dbReference type="NCBI Taxonomy" id="2594790"/>
    <lineage>
        <taxon>Bacteria</taxon>
        <taxon>Bacillati</taxon>
        <taxon>Actinomycetota</taxon>
        <taxon>Actinomycetes</taxon>
        <taxon>Micrococcales</taxon>
        <taxon>Microbacteriaceae</taxon>
        <taxon>Lacisediminihabitans</taxon>
    </lineage>
</organism>
<sequence length="340" mass="36104">MTTVPPPRRVAPTLEAVAAEAGVSRSTVSRVVNGSNQVSPDVEAAVHAAIERLHYIPNRAARSLANNQTMAIALVIPEDTTRFFGDPYFAAIVQGITRGLDESDYVLTLQVAQSHPREKTMRYLAGGNVDGAFVVSHHSGDLFPGSLASSMPVVYGGRPLRPDDPPAYFVDVDNVAAAERGTQYLINKGRTRIATVAGPPDMPAGLDRAAGWSAAMAAAGLSTERIAYGDFSLASGARAMRELLDRFPDLDSVFVASDLMATGAIQVLLERGLSVPGDVAVMGFDDSPAATSGTIQLTTVHQPSEAVGAEMARMMLALLRGEPVEHRRIMETHIVERDSA</sequence>
<evidence type="ECO:0000313" key="7">
    <source>
        <dbReference type="Proteomes" id="UP000321379"/>
    </source>
</evidence>
<dbReference type="PANTHER" id="PTHR30146">
    <property type="entry name" value="LACI-RELATED TRANSCRIPTIONAL REPRESSOR"/>
    <property type="match status" value="1"/>
</dbReference>
<keyword evidence="1" id="KW-0805">Transcription regulation</keyword>
<keyword evidence="3" id="KW-0804">Transcription</keyword>
<dbReference type="PROSITE" id="PS50932">
    <property type="entry name" value="HTH_LACI_2"/>
    <property type="match status" value="1"/>
</dbReference>
<dbReference type="CDD" id="cd06267">
    <property type="entry name" value="PBP1_LacI_sugar_binding-like"/>
    <property type="match status" value="1"/>
</dbReference>
<dbReference type="Proteomes" id="UP000321379">
    <property type="component" value="Unassembled WGS sequence"/>
</dbReference>
<accession>A0A5C8UMB8</accession>
<dbReference type="InterPro" id="IPR000843">
    <property type="entry name" value="HTH_LacI"/>
</dbReference>
<dbReference type="Gene3D" id="1.10.260.40">
    <property type="entry name" value="lambda repressor-like DNA-binding domains"/>
    <property type="match status" value="1"/>
</dbReference>
<dbReference type="AlphaFoldDB" id="A0A5C8UMB8"/>
<dbReference type="Pfam" id="PF00356">
    <property type="entry name" value="LacI"/>
    <property type="match status" value="1"/>
</dbReference>
<keyword evidence="7" id="KW-1185">Reference proteome</keyword>
<dbReference type="InterPro" id="IPR010982">
    <property type="entry name" value="Lambda_DNA-bd_dom_sf"/>
</dbReference>
<dbReference type="Gene3D" id="3.40.50.2300">
    <property type="match status" value="2"/>
</dbReference>
<dbReference type="InterPro" id="IPR001387">
    <property type="entry name" value="Cro/C1-type_HTH"/>
</dbReference>
<evidence type="ECO:0000313" key="6">
    <source>
        <dbReference type="EMBL" id="TXN29445.1"/>
    </source>
</evidence>
<evidence type="ECO:0000256" key="2">
    <source>
        <dbReference type="ARBA" id="ARBA00023125"/>
    </source>
</evidence>
<dbReference type="SUPFAM" id="SSF53822">
    <property type="entry name" value="Periplasmic binding protein-like I"/>
    <property type="match status" value="1"/>
</dbReference>
<dbReference type="Pfam" id="PF13377">
    <property type="entry name" value="Peripla_BP_3"/>
    <property type="match status" value="1"/>
</dbReference>
<evidence type="ECO:0000259" key="4">
    <source>
        <dbReference type="PROSITE" id="PS50932"/>
    </source>
</evidence>
<dbReference type="GO" id="GO:0003700">
    <property type="term" value="F:DNA-binding transcription factor activity"/>
    <property type="evidence" value="ECO:0007669"/>
    <property type="project" value="TreeGrafter"/>
</dbReference>
<reference evidence="6 7" key="1">
    <citation type="submission" date="2019-08" db="EMBL/GenBank/DDBJ databases">
        <title>Bacterial whole genome sequence for Glaciihabitans sp. CHu50b-6-2.</title>
        <authorList>
            <person name="Jin L."/>
        </authorList>
    </citation>
    <scope>NUCLEOTIDE SEQUENCE [LARGE SCALE GENOMIC DNA]</scope>
    <source>
        <strain evidence="6 7">CHu50b-6-2</strain>
    </source>
</reference>
<dbReference type="EMBL" id="VRMG01000009">
    <property type="protein sequence ID" value="TXN29445.1"/>
    <property type="molecule type" value="Genomic_DNA"/>
</dbReference>
<evidence type="ECO:0000256" key="1">
    <source>
        <dbReference type="ARBA" id="ARBA00023015"/>
    </source>
</evidence>
<dbReference type="PROSITE" id="PS50943">
    <property type="entry name" value="HTH_CROC1"/>
    <property type="match status" value="1"/>
</dbReference>
<feature type="domain" description="HTH cro/C1-type" evidence="5">
    <location>
        <begin position="13"/>
        <end position="56"/>
    </location>
</feature>
<dbReference type="CDD" id="cd01392">
    <property type="entry name" value="HTH_LacI"/>
    <property type="match status" value="1"/>
</dbReference>
<dbReference type="GO" id="GO:0000976">
    <property type="term" value="F:transcription cis-regulatory region binding"/>
    <property type="evidence" value="ECO:0007669"/>
    <property type="project" value="TreeGrafter"/>
</dbReference>
<gene>
    <name evidence="6" type="ORF">FVP33_14860</name>
</gene>
<dbReference type="RefSeq" id="WP_147784461.1">
    <property type="nucleotide sequence ID" value="NZ_VRMG01000009.1"/>
</dbReference>
<dbReference type="InterPro" id="IPR046335">
    <property type="entry name" value="LacI/GalR-like_sensor"/>
</dbReference>
<keyword evidence="2" id="KW-0238">DNA-binding</keyword>
<name>A0A5C8UMB8_9MICO</name>
<dbReference type="SMART" id="SM00354">
    <property type="entry name" value="HTH_LACI"/>
    <property type="match status" value="1"/>
</dbReference>
<dbReference type="InterPro" id="IPR028082">
    <property type="entry name" value="Peripla_BP_I"/>
</dbReference>